<dbReference type="EMBL" id="JAGHQM010001093">
    <property type="protein sequence ID" value="KAH0556439.1"/>
    <property type="molecule type" value="Genomic_DNA"/>
</dbReference>
<name>A0A9P8RLW1_9PEZI</name>
<organism evidence="2 3">
    <name type="scientific">Trichoglossum hirsutum</name>
    <dbReference type="NCBI Taxonomy" id="265104"/>
    <lineage>
        <taxon>Eukaryota</taxon>
        <taxon>Fungi</taxon>
        <taxon>Dikarya</taxon>
        <taxon>Ascomycota</taxon>
        <taxon>Pezizomycotina</taxon>
        <taxon>Geoglossomycetes</taxon>
        <taxon>Geoglossales</taxon>
        <taxon>Geoglossaceae</taxon>
        <taxon>Trichoglossum</taxon>
    </lineage>
</organism>
<dbReference type="SUPFAM" id="SSF53474">
    <property type="entry name" value="alpha/beta-Hydrolases"/>
    <property type="match status" value="1"/>
</dbReference>
<dbReference type="InterPro" id="IPR029058">
    <property type="entry name" value="AB_hydrolase_fold"/>
</dbReference>
<evidence type="ECO:0000313" key="3">
    <source>
        <dbReference type="Proteomes" id="UP000750711"/>
    </source>
</evidence>
<dbReference type="AlphaFoldDB" id="A0A9P8RLW1"/>
<comment type="caution">
    <text evidence="2">The sequence shown here is derived from an EMBL/GenBank/DDBJ whole genome shotgun (WGS) entry which is preliminary data.</text>
</comment>
<evidence type="ECO:0000256" key="1">
    <source>
        <dbReference type="ARBA" id="ARBA00022801"/>
    </source>
</evidence>
<dbReference type="GO" id="GO:0016787">
    <property type="term" value="F:hydrolase activity"/>
    <property type="evidence" value="ECO:0007669"/>
    <property type="project" value="UniProtKB-KW"/>
</dbReference>
<dbReference type="Gene3D" id="3.40.50.1820">
    <property type="entry name" value="alpha/beta hydrolase"/>
    <property type="match status" value="1"/>
</dbReference>
<dbReference type="InterPro" id="IPR010520">
    <property type="entry name" value="FrsA-like"/>
</dbReference>
<sequence length="379" mass="42407">MATGLAITPNSWIIGEEKYNTRYPHLGSIKALWEAKWKFPCTKGVYPFHDGAYEDFEKVFDELIKNNINDGYSDEYTTTFFPVCESVVKQAEAAEASRDTPKAIELYLRAACLYRLSRFPYQVSTIPGVKTDAWETQKKVYLKGASLFDTPVREALIPHKYAEGADGPTVPVYVRLPTHASKDSPVPAILLITGLDGYRPDNTQRSQEFVNRGWGCVIAEIPGTADCPADPKDPKSPDRLWSSVLDWMASQGVFDMTKIIAWGLSCGGHYAIRIAHTHRERLRGSVGQGAGTHHFFGKEWLKKIDDHEYPFAATPALALKHGFDSVEEYREKAQKKFSLVENGIVNMPSTRLLLINVRDLPVIIVLVTLSPLPSPFFLA</sequence>
<reference evidence="2" key="1">
    <citation type="submission" date="2021-03" db="EMBL/GenBank/DDBJ databases">
        <title>Comparative genomics and phylogenomic investigation of the class Geoglossomycetes provide insights into ecological specialization and systematics.</title>
        <authorList>
            <person name="Melie T."/>
            <person name="Pirro S."/>
            <person name="Miller A.N."/>
            <person name="Quandt A."/>
        </authorList>
    </citation>
    <scope>NUCLEOTIDE SEQUENCE</scope>
    <source>
        <strain evidence="2">CAQ_001_2017</strain>
    </source>
</reference>
<keyword evidence="3" id="KW-1185">Reference proteome</keyword>
<gene>
    <name evidence="2" type="ORF">GP486_005643</name>
</gene>
<dbReference type="InterPro" id="IPR050261">
    <property type="entry name" value="FrsA_esterase"/>
</dbReference>
<protein>
    <recommendedName>
        <fullName evidence="4">Alpha/beta-hydrolase</fullName>
    </recommendedName>
</protein>
<proteinExistence type="predicted"/>
<dbReference type="PANTHER" id="PTHR22946:SF12">
    <property type="entry name" value="CONIDIAL PIGMENT BIOSYNTHESIS PROTEIN AYG1 (AFU_ORTHOLOGUE AFUA_2G17550)"/>
    <property type="match status" value="1"/>
</dbReference>
<accession>A0A9P8RLW1</accession>
<keyword evidence="1" id="KW-0378">Hydrolase</keyword>
<dbReference type="Pfam" id="PF06500">
    <property type="entry name" value="FrsA-like"/>
    <property type="match status" value="1"/>
</dbReference>
<evidence type="ECO:0000313" key="2">
    <source>
        <dbReference type="EMBL" id="KAH0556439.1"/>
    </source>
</evidence>
<dbReference type="Proteomes" id="UP000750711">
    <property type="component" value="Unassembled WGS sequence"/>
</dbReference>
<dbReference type="PANTHER" id="PTHR22946">
    <property type="entry name" value="DIENELACTONE HYDROLASE DOMAIN-CONTAINING PROTEIN-RELATED"/>
    <property type="match status" value="1"/>
</dbReference>
<evidence type="ECO:0008006" key="4">
    <source>
        <dbReference type="Google" id="ProtNLM"/>
    </source>
</evidence>